<reference evidence="1 3" key="1">
    <citation type="journal article" date="2011" name="Nature">
        <title>The Medicago genome provides insight into the evolution of rhizobial symbioses.</title>
        <authorList>
            <person name="Young N.D."/>
            <person name="Debelle F."/>
            <person name="Oldroyd G.E."/>
            <person name="Geurts R."/>
            <person name="Cannon S.B."/>
            <person name="Udvardi M.K."/>
            <person name="Benedito V.A."/>
            <person name="Mayer K.F."/>
            <person name="Gouzy J."/>
            <person name="Schoof H."/>
            <person name="Van de Peer Y."/>
            <person name="Proost S."/>
            <person name="Cook D.R."/>
            <person name="Meyers B.C."/>
            <person name="Spannagl M."/>
            <person name="Cheung F."/>
            <person name="De Mita S."/>
            <person name="Krishnakumar V."/>
            <person name="Gundlach H."/>
            <person name="Zhou S."/>
            <person name="Mudge J."/>
            <person name="Bharti A.K."/>
            <person name="Murray J.D."/>
            <person name="Naoumkina M.A."/>
            <person name="Rosen B."/>
            <person name="Silverstein K.A."/>
            <person name="Tang H."/>
            <person name="Rombauts S."/>
            <person name="Zhao P.X."/>
            <person name="Zhou P."/>
            <person name="Barbe V."/>
            <person name="Bardou P."/>
            <person name="Bechner M."/>
            <person name="Bellec A."/>
            <person name="Berger A."/>
            <person name="Berges H."/>
            <person name="Bidwell S."/>
            <person name="Bisseling T."/>
            <person name="Choisne N."/>
            <person name="Couloux A."/>
            <person name="Denny R."/>
            <person name="Deshpande S."/>
            <person name="Dai X."/>
            <person name="Doyle J.J."/>
            <person name="Dudez A.M."/>
            <person name="Farmer A.D."/>
            <person name="Fouteau S."/>
            <person name="Franken C."/>
            <person name="Gibelin C."/>
            <person name="Gish J."/>
            <person name="Goldstein S."/>
            <person name="Gonzalez A.J."/>
            <person name="Green P.J."/>
            <person name="Hallab A."/>
            <person name="Hartog M."/>
            <person name="Hua A."/>
            <person name="Humphray S.J."/>
            <person name="Jeong D.H."/>
            <person name="Jing Y."/>
            <person name="Jocker A."/>
            <person name="Kenton S.M."/>
            <person name="Kim D.J."/>
            <person name="Klee K."/>
            <person name="Lai H."/>
            <person name="Lang C."/>
            <person name="Lin S."/>
            <person name="Macmil S.L."/>
            <person name="Magdelenat G."/>
            <person name="Matthews L."/>
            <person name="McCorrison J."/>
            <person name="Monaghan E.L."/>
            <person name="Mun J.H."/>
            <person name="Najar F.Z."/>
            <person name="Nicholson C."/>
            <person name="Noirot C."/>
            <person name="O'Bleness M."/>
            <person name="Paule C.R."/>
            <person name="Poulain J."/>
            <person name="Prion F."/>
            <person name="Qin B."/>
            <person name="Qu C."/>
            <person name="Retzel E.F."/>
            <person name="Riddle C."/>
            <person name="Sallet E."/>
            <person name="Samain S."/>
            <person name="Samson N."/>
            <person name="Sanders I."/>
            <person name="Saurat O."/>
            <person name="Scarpelli C."/>
            <person name="Schiex T."/>
            <person name="Segurens B."/>
            <person name="Severin A.J."/>
            <person name="Sherrier D.J."/>
            <person name="Shi R."/>
            <person name="Sims S."/>
            <person name="Singer S.R."/>
            <person name="Sinharoy S."/>
            <person name="Sterck L."/>
            <person name="Viollet A."/>
            <person name="Wang B.B."/>
            <person name="Wang K."/>
            <person name="Wang M."/>
            <person name="Wang X."/>
            <person name="Warfsmann J."/>
            <person name="Weissenbach J."/>
            <person name="White D.D."/>
            <person name="White J.D."/>
            <person name="Wiley G.B."/>
            <person name="Wincker P."/>
            <person name="Xing Y."/>
            <person name="Yang L."/>
            <person name="Yao Z."/>
            <person name="Ying F."/>
            <person name="Zhai J."/>
            <person name="Zhou L."/>
            <person name="Zuber A."/>
            <person name="Denarie J."/>
            <person name="Dixon R.A."/>
            <person name="May G.D."/>
            <person name="Schwartz D.C."/>
            <person name="Rogers J."/>
            <person name="Quetier F."/>
            <person name="Town C.D."/>
            <person name="Roe B.A."/>
        </authorList>
    </citation>
    <scope>NUCLEOTIDE SEQUENCE [LARGE SCALE GENOMIC DNA]</scope>
    <source>
        <strain evidence="1">A17</strain>
        <strain evidence="2 3">cv. Jemalong A17</strain>
    </source>
</reference>
<proteinExistence type="predicted"/>
<protein>
    <submittedName>
        <fullName evidence="1 2">Uncharacterized protein</fullName>
    </submittedName>
</protein>
<name>A0A072UHL6_MEDTR</name>
<dbReference type="Proteomes" id="UP000002051">
    <property type="component" value="Chromosome 4"/>
</dbReference>
<reference evidence="1 3" key="2">
    <citation type="journal article" date="2014" name="BMC Genomics">
        <title>An improved genome release (version Mt4.0) for the model legume Medicago truncatula.</title>
        <authorList>
            <person name="Tang H."/>
            <person name="Krishnakumar V."/>
            <person name="Bidwell S."/>
            <person name="Rosen B."/>
            <person name="Chan A."/>
            <person name="Zhou S."/>
            <person name="Gentzbittel L."/>
            <person name="Childs K.L."/>
            <person name="Yandell M."/>
            <person name="Gundlach H."/>
            <person name="Mayer K.F."/>
            <person name="Schwartz D.C."/>
            <person name="Town C.D."/>
        </authorList>
    </citation>
    <scope>GENOME REANNOTATION</scope>
    <source>
        <strain evidence="1">A17</strain>
        <strain evidence="2 3">cv. Jemalong A17</strain>
    </source>
</reference>
<dbReference type="AlphaFoldDB" id="A0A072UHL6"/>
<gene>
    <name evidence="1" type="ordered locus">MTR_4g027310</name>
</gene>
<reference evidence="2" key="3">
    <citation type="submission" date="2015-04" db="UniProtKB">
        <authorList>
            <consortium name="EnsemblPlants"/>
        </authorList>
    </citation>
    <scope>IDENTIFICATION</scope>
    <source>
        <strain evidence="2">cv. Jemalong A17</strain>
    </source>
</reference>
<evidence type="ECO:0000313" key="3">
    <source>
        <dbReference type="Proteomes" id="UP000002051"/>
    </source>
</evidence>
<organism evidence="1 3">
    <name type="scientific">Medicago truncatula</name>
    <name type="common">Barrel medic</name>
    <name type="synonym">Medicago tribuloides</name>
    <dbReference type="NCBI Taxonomy" id="3880"/>
    <lineage>
        <taxon>Eukaryota</taxon>
        <taxon>Viridiplantae</taxon>
        <taxon>Streptophyta</taxon>
        <taxon>Embryophyta</taxon>
        <taxon>Tracheophyta</taxon>
        <taxon>Spermatophyta</taxon>
        <taxon>Magnoliopsida</taxon>
        <taxon>eudicotyledons</taxon>
        <taxon>Gunneridae</taxon>
        <taxon>Pentapetalae</taxon>
        <taxon>rosids</taxon>
        <taxon>fabids</taxon>
        <taxon>Fabales</taxon>
        <taxon>Fabaceae</taxon>
        <taxon>Papilionoideae</taxon>
        <taxon>50 kb inversion clade</taxon>
        <taxon>NPAAA clade</taxon>
        <taxon>Hologalegina</taxon>
        <taxon>IRL clade</taxon>
        <taxon>Trifolieae</taxon>
        <taxon>Medicago</taxon>
    </lineage>
</organism>
<dbReference type="HOGENOM" id="CLU_2816250_0_0_1"/>
<sequence length="67" mass="7661">MNFENEMNSIEAFEFLRISNSLEFSNALSKHTLSSQPVWCNENILLFDEIAPQQVDGEIVLLELFGP</sequence>
<accession>A0A072UHL6</accession>
<dbReference type="EMBL" id="CM001220">
    <property type="protein sequence ID" value="KEH29177.1"/>
    <property type="molecule type" value="Genomic_DNA"/>
</dbReference>
<dbReference type="EnsemblPlants" id="KEH29177">
    <property type="protein sequence ID" value="KEH29177"/>
    <property type="gene ID" value="MTR_4g027310"/>
</dbReference>
<evidence type="ECO:0000313" key="1">
    <source>
        <dbReference type="EMBL" id="KEH29177.1"/>
    </source>
</evidence>
<evidence type="ECO:0000313" key="2">
    <source>
        <dbReference type="EnsemblPlants" id="KEH29177"/>
    </source>
</evidence>
<keyword evidence="3" id="KW-1185">Reference proteome</keyword>